<dbReference type="SUPFAM" id="SSF50998">
    <property type="entry name" value="Quinoprotein alcohol dehydrogenase-like"/>
    <property type="match status" value="1"/>
</dbReference>
<accession>A0A7R9L0D9</accession>
<evidence type="ECO:0000256" key="11">
    <source>
        <dbReference type="SAM" id="Phobius"/>
    </source>
</evidence>
<dbReference type="PANTHER" id="PTHR21573">
    <property type="entry name" value="ER MEMBRANE PROTEIN COMPLEX SUBUNIT 1"/>
    <property type="match status" value="1"/>
</dbReference>
<feature type="domain" description="EMC1 first beta-propeller" evidence="13">
    <location>
        <begin position="134"/>
        <end position="392"/>
    </location>
</feature>
<dbReference type="EMBL" id="OC865561">
    <property type="protein sequence ID" value="CAD7632447.1"/>
    <property type="molecule type" value="Genomic_DNA"/>
</dbReference>
<dbReference type="PANTHER" id="PTHR21573:SF0">
    <property type="entry name" value="ER MEMBRANE PROTEIN COMPLEX SUBUNIT 1"/>
    <property type="match status" value="1"/>
</dbReference>
<evidence type="ECO:0000256" key="1">
    <source>
        <dbReference type="ARBA" id="ARBA00004115"/>
    </source>
</evidence>
<dbReference type="EMBL" id="CAJPIZ010010986">
    <property type="protein sequence ID" value="CAG2112877.1"/>
    <property type="molecule type" value="Genomic_DNA"/>
</dbReference>
<dbReference type="OrthoDB" id="28092at2759"/>
<evidence type="ECO:0000256" key="8">
    <source>
        <dbReference type="ARBA" id="ARBA00022989"/>
    </source>
</evidence>
<comment type="subunit">
    <text evidence="3">Component of the ER membrane protein complex (EMC).</text>
</comment>
<keyword evidence="6" id="KW-0732">Signal</keyword>
<dbReference type="InterPro" id="IPR058545">
    <property type="entry name" value="Beta-prop_EMC1_1st"/>
</dbReference>
<evidence type="ECO:0000256" key="6">
    <source>
        <dbReference type="ARBA" id="ARBA00022729"/>
    </source>
</evidence>
<reference evidence="14" key="1">
    <citation type="submission" date="2020-11" db="EMBL/GenBank/DDBJ databases">
        <authorList>
            <person name="Tran Van P."/>
        </authorList>
    </citation>
    <scope>NUCLEOTIDE SEQUENCE</scope>
</reference>
<feature type="transmembrane region" description="Helical" evidence="11">
    <location>
        <begin position="921"/>
        <end position="942"/>
    </location>
</feature>
<dbReference type="AlphaFoldDB" id="A0A7R9L0D9"/>
<dbReference type="InterPro" id="IPR026895">
    <property type="entry name" value="EMC1"/>
</dbReference>
<dbReference type="InterPro" id="IPR011047">
    <property type="entry name" value="Quinoprotein_ADH-like_sf"/>
</dbReference>
<evidence type="ECO:0000313" key="15">
    <source>
        <dbReference type="Proteomes" id="UP000759131"/>
    </source>
</evidence>
<gene>
    <name evidence="14" type="ORF">OSB1V03_LOCUS12850</name>
</gene>
<sequence length="952" mass="106808">MILLQTLVSLNGVHTLYEDQVSKFDWRSRFVGHLTQLSHIKSSKQSSDTLWQTHNTIVFSTGSHVFASVYIRNGTIQWRHLLESPIDLFVATKSRDCPLVTINGLGVWIRCWTLDGLIVSENSLSNDYIEDIENNNLSPDSTQITVSKFDLTQQSLELFVFDLKSQSSKSTSTPISTSNWMTESTSCSFQTSKYLICIDDRNLTLQYLIVGESKSFSAIPLSAFGLQSDNKPKYLRLQSLPHQENSESPYFAVNLGGDGFVLLRAKQKQIDLIKVFPKVSAITLAPIIDSTDVAVCTLVTKANPNTGDGETTDSPTPTTGIKIAAFDMEKWSEVSSLSSQFILNNHIIVDKLEIIPLIRSDNKHNYKILISSEDSTLIMTNLLGRTTWRREEALSSISSAEQIDLPLSELDAKIEQTFNLDGSNIFTLFITRISTQVYQFQTYTASLVKQLIASLSQKPIRHKSSDNLDDESIDNSLDSAVIRDNNEFTLIRDRFGLHKVIIALAANGKLFAIDSLTGAIIWSIYEPFLSHSLNTKNRPTILVQRSTAHYPYPAKCTIVNKNGFIFSFDPITGQVLERIKLEIDVSQTMLLSHTDSNHLKPILILDDKLKPIIYPSSAKSLFLTLKDIYYMLVTNEKNGSVKGLSFADSKQNELIAKQIWAVDLPVPLVGMQAVFKRYGEHVHSQGRVMGDRNVLYKYLNPNLVAIVGESVDSQERTFVVFYLMDSITGSVVYTTVHKRAKRPIHIIHSENWIIYSYYNEKSRRTEISSIELFEGETQSNSSAFSSLTRNQLIPAIVEQNSFIFPTGIDVMADTITERGITIFLPSGGLLELPKAFLDPRRPLKPTPEHMEEGLIPYIPEIPIPAEGIINYNKTLTAIRGIQTSATGLESTCLVFAYGLDLFYTRVTPSKTFDVLKDDFDFILISVVLIALIAFSYAIKWLAARKALNASWK</sequence>
<dbReference type="GO" id="GO:0072546">
    <property type="term" value="C:EMC complex"/>
    <property type="evidence" value="ECO:0007669"/>
    <property type="project" value="InterPro"/>
</dbReference>
<dbReference type="Proteomes" id="UP000759131">
    <property type="component" value="Unassembled WGS sequence"/>
</dbReference>
<evidence type="ECO:0000256" key="4">
    <source>
        <dbReference type="ARBA" id="ARBA00020824"/>
    </source>
</evidence>
<evidence type="ECO:0000259" key="12">
    <source>
        <dbReference type="Pfam" id="PF07774"/>
    </source>
</evidence>
<evidence type="ECO:0000313" key="14">
    <source>
        <dbReference type="EMBL" id="CAD7632447.1"/>
    </source>
</evidence>
<protein>
    <recommendedName>
        <fullName evidence="4">ER membrane protein complex subunit 1</fullName>
    </recommendedName>
</protein>
<evidence type="ECO:0000256" key="5">
    <source>
        <dbReference type="ARBA" id="ARBA00022692"/>
    </source>
</evidence>
<keyword evidence="8 11" id="KW-1133">Transmembrane helix</keyword>
<evidence type="ECO:0000256" key="7">
    <source>
        <dbReference type="ARBA" id="ARBA00022824"/>
    </source>
</evidence>
<evidence type="ECO:0000256" key="10">
    <source>
        <dbReference type="ARBA" id="ARBA00023180"/>
    </source>
</evidence>
<feature type="domain" description="ER membrane protein complex subunit 1 C-terminal" evidence="12">
    <location>
        <begin position="749"/>
        <end position="951"/>
    </location>
</feature>
<evidence type="ECO:0000256" key="2">
    <source>
        <dbReference type="ARBA" id="ARBA00007904"/>
    </source>
</evidence>
<evidence type="ECO:0000256" key="3">
    <source>
        <dbReference type="ARBA" id="ARBA00011276"/>
    </source>
</evidence>
<keyword evidence="9 11" id="KW-0472">Membrane</keyword>
<comment type="similarity">
    <text evidence="2">Belongs to the EMC1 family.</text>
</comment>
<keyword evidence="5 11" id="KW-0812">Transmembrane</keyword>
<keyword evidence="10" id="KW-0325">Glycoprotein</keyword>
<comment type="subcellular location">
    <subcellularLocation>
        <location evidence="1">Endoplasmic reticulum membrane</location>
        <topology evidence="1">Single-pass type I membrane protein</topology>
    </subcellularLocation>
</comment>
<dbReference type="InterPro" id="IPR011678">
    <property type="entry name" value="EMC1_C"/>
</dbReference>
<dbReference type="Pfam" id="PF07774">
    <property type="entry name" value="EMC1_C"/>
    <property type="match status" value="1"/>
</dbReference>
<dbReference type="GO" id="GO:0034975">
    <property type="term" value="P:protein folding in endoplasmic reticulum"/>
    <property type="evidence" value="ECO:0007669"/>
    <property type="project" value="TreeGrafter"/>
</dbReference>
<keyword evidence="15" id="KW-1185">Reference proteome</keyword>
<keyword evidence="7" id="KW-0256">Endoplasmic reticulum</keyword>
<name>A0A7R9L0D9_9ACAR</name>
<evidence type="ECO:0000256" key="9">
    <source>
        <dbReference type="ARBA" id="ARBA00023136"/>
    </source>
</evidence>
<dbReference type="Pfam" id="PF25293">
    <property type="entry name" value="Beta-prop_EMC1_N"/>
    <property type="match status" value="2"/>
</dbReference>
<evidence type="ECO:0000259" key="13">
    <source>
        <dbReference type="Pfam" id="PF25293"/>
    </source>
</evidence>
<feature type="domain" description="EMC1 first beta-propeller" evidence="13">
    <location>
        <begin position="16"/>
        <end position="125"/>
    </location>
</feature>
<proteinExistence type="inferred from homology"/>
<organism evidence="14">
    <name type="scientific">Medioppia subpectinata</name>
    <dbReference type="NCBI Taxonomy" id="1979941"/>
    <lineage>
        <taxon>Eukaryota</taxon>
        <taxon>Metazoa</taxon>
        <taxon>Ecdysozoa</taxon>
        <taxon>Arthropoda</taxon>
        <taxon>Chelicerata</taxon>
        <taxon>Arachnida</taxon>
        <taxon>Acari</taxon>
        <taxon>Acariformes</taxon>
        <taxon>Sarcoptiformes</taxon>
        <taxon>Oribatida</taxon>
        <taxon>Brachypylina</taxon>
        <taxon>Oppioidea</taxon>
        <taxon>Oppiidae</taxon>
        <taxon>Medioppia</taxon>
    </lineage>
</organism>